<evidence type="ECO:0000256" key="2">
    <source>
        <dbReference type="ARBA" id="ARBA00022692"/>
    </source>
</evidence>
<evidence type="ECO:0000256" key="4">
    <source>
        <dbReference type="ARBA" id="ARBA00023136"/>
    </source>
</evidence>
<keyword evidence="4" id="KW-0472">Membrane</keyword>
<reference evidence="7" key="2">
    <citation type="submission" date="2017-02" db="UniProtKB">
        <authorList>
            <consortium name="WormBaseParasite"/>
        </authorList>
    </citation>
    <scope>IDENTIFICATION</scope>
</reference>
<evidence type="ECO:0000313" key="7">
    <source>
        <dbReference type="WBParaSite" id="ACAC_0001405601-mRNA-1"/>
    </source>
</evidence>
<name>A0A0K0DQL7_ANGCA</name>
<dbReference type="AlphaFoldDB" id="A0A0K0DQL7"/>
<keyword evidence="6" id="KW-1185">Reference proteome</keyword>
<reference evidence="6" key="1">
    <citation type="submission" date="2012-09" db="EMBL/GenBank/DDBJ databases">
        <authorList>
            <person name="Martin A.A."/>
        </authorList>
    </citation>
    <scope>NUCLEOTIDE SEQUENCE</scope>
</reference>
<keyword evidence="3" id="KW-1133">Transmembrane helix</keyword>
<sequence>MEEFKIPCLSLKMSSPMDFASDFVTNVGPHAGLEAMAISALLESLRWTSFLLVYQHDSDLVDLAPIIHDRRSSHYYRGTHAAVRMRRLPNNTNEYQTYLKYVRNYLQETNIVIHSNNITTLYSLLQSAKVLNMTEPPFSYLFTSTARTLTSFYPCWNQLFDLTLLEDFLSNVYGTFHCNISGLQLVKNDQMMTTTLALSSEAVWIAGKALHNMKEVYFLFVSLFSNVLLTSIRSFVCQIQL</sequence>
<proteinExistence type="predicted"/>
<evidence type="ECO:0000313" key="6">
    <source>
        <dbReference type="Proteomes" id="UP000035642"/>
    </source>
</evidence>
<organism evidence="6 7">
    <name type="scientific">Angiostrongylus cantonensis</name>
    <name type="common">Rat lungworm</name>
    <dbReference type="NCBI Taxonomy" id="6313"/>
    <lineage>
        <taxon>Eukaryota</taxon>
        <taxon>Metazoa</taxon>
        <taxon>Ecdysozoa</taxon>
        <taxon>Nematoda</taxon>
        <taxon>Chromadorea</taxon>
        <taxon>Rhabditida</taxon>
        <taxon>Rhabditina</taxon>
        <taxon>Rhabditomorpha</taxon>
        <taxon>Strongyloidea</taxon>
        <taxon>Metastrongylidae</taxon>
        <taxon>Angiostrongylus</taxon>
    </lineage>
</organism>
<dbReference type="Pfam" id="PF01094">
    <property type="entry name" value="ANF_receptor"/>
    <property type="match status" value="1"/>
</dbReference>
<keyword evidence="2" id="KW-0812">Transmembrane</keyword>
<evidence type="ECO:0000256" key="1">
    <source>
        <dbReference type="ARBA" id="ARBA00004370"/>
    </source>
</evidence>
<dbReference type="Gene3D" id="3.40.50.2300">
    <property type="match status" value="1"/>
</dbReference>
<dbReference type="Proteomes" id="UP000035642">
    <property type="component" value="Unassembled WGS sequence"/>
</dbReference>
<dbReference type="WBParaSite" id="ACAC_0001405601-mRNA-1">
    <property type="protein sequence ID" value="ACAC_0001405601-mRNA-1"/>
    <property type="gene ID" value="ACAC_0001405601"/>
</dbReference>
<dbReference type="InterPro" id="IPR028082">
    <property type="entry name" value="Peripla_BP_I"/>
</dbReference>
<evidence type="ECO:0000256" key="3">
    <source>
        <dbReference type="ARBA" id="ARBA00022989"/>
    </source>
</evidence>
<protein>
    <submittedName>
        <fullName evidence="7">ANF_receptor domain-containing protein</fullName>
    </submittedName>
</protein>
<dbReference type="SUPFAM" id="SSF53822">
    <property type="entry name" value="Periplasmic binding protein-like I"/>
    <property type="match status" value="1"/>
</dbReference>
<dbReference type="InterPro" id="IPR001828">
    <property type="entry name" value="ANF_lig-bd_rcpt"/>
</dbReference>
<accession>A0A0K0DQL7</accession>
<feature type="domain" description="Receptor ligand binding region" evidence="5">
    <location>
        <begin position="2"/>
        <end position="214"/>
    </location>
</feature>
<evidence type="ECO:0000259" key="5">
    <source>
        <dbReference type="Pfam" id="PF01094"/>
    </source>
</evidence>
<comment type="subcellular location">
    <subcellularLocation>
        <location evidence="1">Membrane</location>
    </subcellularLocation>
</comment>
<dbReference type="GO" id="GO:0016020">
    <property type="term" value="C:membrane"/>
    <property type="evidence" value="ECO:0007669"/>
    <property type="project" value="UniProtKB-SubCell"/>
</dbReference>
<dbReference type="STRING" id="6313.A0A0K0DQL7"/>